<dbReference type="SUPFAM" id="SSF47672">
    <property type="entry name" value="Transferrin receptor-like dimerisation domain"/>
    <property type="match status" value="1"/>
</dbReference>
<dbReference type="SUPFAM" id="SSF53187">
    <property type="entry name" value="Zn-dependent exopeptidases"/>
    <property type="match status" value="1"/>
</dbReference>
<dbReference type="SUPFAM" id="SSF52025">
    <property type="entry name" value="PA domain"/>
    <property type="match status" value="1"/>
</dbReference>
<dbReference type="PANTHER" id="PTHR10404:SF46">
    <property type="entry name" value="VACUOLAR PROTEIN SORTING-ASSOCIATED PROTEIN 70"/>
    <property type="match status" value="1"/>
</dbReference>
<dbReference type="InterPro" id="IPR007484">
    <property type="entry name" value="Peptidase_M28"/>
</dbReference>
<dbReference type="KEGG" id="bnn:FOA43_000425"/>
<evidence type="ECO:0000259" key="5">
    <source>
        <dbReference type="Pfam" id="PF04389"/>
    </source>
</evidence>
<feature type="compositionally biased region" description="Polar residues" evidence="2">
    <location>
        <begin position="1"/>
        <end position="18"/>
    </location>
</feature>
<feature type="domain" description="Peptidase M28" evidence="5">
    <location>
        <begin position="425"/>
        <end position="597"/>
    </location>
</feature>
<dbReference type="InterPro" id="IPR007365">
    <property type="entry name" value="TFR-like_dimer_dom"/>
</dbReference>
<evidence type="ECO:0000256" key="2">
    <source>
        <dbReference type="SAM" id="MobiDB-lite"/>
    </source>
</evidence>
<dbReference type="PANTHER" id="PTHR10404">
    <property type="entry name" value="N-ACETYLATED-ALPHA-LINKED ACIDIC DIPEPTIDASE"/>
    <property type="match status" value="1"/>
</dbReference>
<dbReference type="InterPro" id="IPR039373">
    <property type="entry name" value="Peptidase_M28B"/>
</dbReference>
<dbReference type="Gene3D" id="1.20.930.40">
    <property type="entry name" value="Transferrin receptor-like, dimerisation domain"/>
    <property type="match status" value="1"/>
</dbReference>
<evidence type="ECO:0000259" key="4">
    <source>
        <dbReference type="Pfam" id="PF04253"/>
    </source>
</evidence>
<keyword evidence="3" id="KW-0472">Membrane</keyword>
<dbReference type="GeneID" id="62193826"/>
<feature type="transmembrane region" description="Helical" evidence="3">
    <location>
        <begin position="107"/>
        <end position="126"/>
    </location>
</feature>
<evidence type="ECO:0000256" key="1">
    <source>
        <dbReference type="ARBA" id="ARBA00005634"/>
    </source>
</evidence>
<dbReference type="Pfam" id="PF04253">
    <property type="entry name" value="TFR_dimer"/>
    <property type="match status" value="1"/>
</dbReference>
<accession>A0A875RN31</accession>
<dbReference type="EMBL" id="CP064812">
    <property type="protein sequence ID" value="QPG73120.1"/>
    <property type="molecule type" value="Genomic_DNA"/>
</dbReference>
<gene>
    <name evidence="6" type="ORF">FOA43_000425</name>
</gene>
<keyword evidence="3" id="KW-0812">Transmembrane</keyword>
<dbReference type="Pfam" id="PF04389">
    <property type="entry name" value="Peptidase_M28"/>
    <property type="match status" value="1"/>
</dbReference>
<dbReference type="InterPro" id="IPR036757">
    <property type="entry name" value="TFR-like_dimer_dom_sf"/>
</dbReference>
<proteinExistence type="inferred from homology"/>
<feature type="region of interest" description="Disordered" evidence="2">
    <location>
        <begin position="1"/>
        <end position="33"/>
    </location>
</feature>
<evidence type="ECO:0000256" key="3">
    <source>
        <dbReference type="SAM" id="Phobius"/>
    </source>
</evidence>
<sequence length="830" mass="94248">MPYSSPSDSAEISSTQSAPAGLTPFPGSTGQTSVETDEEFTYHDYPQQHRKSSHVRKTLHPNVGYYGSLGERNSFLASRSTSITESIANSVISVTQMTLRQMRRQRFLTVCIFGVIFMLLFKLIFMPRTSLDRDLRRLHGEYLTLDDCSRLFLTHLTLKNDIRRYMKCYSEEIHTTGDNYEATVELFREFPTFKTSTEKYEAWFSRPQESWLRVLSADNKVIYDANLQETELMSFYPYSASGKMRAKYVYANYGSVGDFQQLNASGIPVEDRIVILRNGNLHPSIKIQNAQRVHVAGAVIYSDPYDDGKYVESHGYAAFPDGFARNHHAIQKDTLSRILEQPGDPTTPGWSSTLFSKRVKPETIPTIPVLPISFAAIQPILDSLSNGADLGWKGDYANFSYSASVSENTLELGSTVQFKIKPIYNIITEIKGIIRDEVIYVGASRDIVGGIGGASSGFSELLELARGFNELAKKGWKPLRTIKLISWDGSAAGLLGSTEFGEFYEGKLRKNAVVYVNLDGVKGSRLLVESNPLYGQLLVKSMKEILVDDDTTLWEYYIDRHQHNGSEIDLISQRSGDYSVFQCFVGVPSINIGFSNVKDKDPVPYTNSKYDSEDWQLLLDRKLRYHNLVAQFAGLFVLQISEREIIDVGTGDYMSRIQQRFDVLSSRVPSGWKHKKMKIRGQKDGRNVGEEIERLDELLSEIVAIAKNFDDHLVWLQRQILQDYPWFKMYVKIKIAFQIKIASAKIKALDKLFVAPEKYTNVDVDGQREGLLKGRKWFRHLIFAPDRVSGYRLEVLPGFTEALQNGEYGFFERNIQAFGEALEKVYSKLR</sequence>
<dbReference type="GO" id="GO:0004180">
    <property type="term" value="F:carboxypeptidase activity"/>
    <property type="evidence" value="ECO:0007669"/>
    <property type="project" value="TreeGrafter"/>
</dbReference>
<feature type="domain" description="Transferrin receptor-like dimerisation" evidence="4">
    <location>
        <begin position="693"/>
        <end position="829"/>
    </location>
</feature>
<name>A0A875RN31_EENNA</name>
<evidence type="ECO:0000313" key="7">
    <source>
        <dbReference type="Proteomes" id="UP000662931"/>
    </source>
</evidence>
<dbReference type="Gene3D" id="3.50.30.30">
    <property type="match status" value="1"/>
</dbReference>
<dbReference type="AlphaFoldDB" id="A0A875RN31"/>
<organism evidence="6 7">
    <name type="scientific">Eeniella nana</name>
    <name type="common">Yeast</name>
    <name type="synonym">Brettanomyces nanus</name>
    <dbReference type="NCBI Taxonomy" id="13502"/>
    <lineage>
        <taxon>Eukaryota</taxon>
        <taxon>Fungi</taxon>
        <taxon>Dikarya</taxon>
        <taxon>Ascomycota</taxon>
        <taxon>Saccharomycotina</taxon>
        <taxon>Pichiomycetes</taxon>
        <taxon>Pichiales</taxon>
        <taxon>Pichiaceae</taxon>
        <taxon>Brettanomyces</taxon>
    </lineage>
</organism>
<dbReference type="OrthoDB" id="5841748at2759"/>
<keyword evidence="3" id="KW-1133">Transmembrane helix</keyword>
<evidence type="ECO:0000313" key="6">
    <source>
        <dbReference type="EMBL" id="QPG73120.1"/>
    </source>
</evidence>
<protein>
    <submittedName>
        <fullName evidence="6">Uncharacterized protein</fullName>
    </submittedName>
</protein>
<dbReference type="Gene3D" id="3.40.630.10">
    <property type="entry name" value="Zn peptidases"/>
    <property type="match status" value="1"/>
</dbReference>
<dbReference type="InterPro" id="IPR046450">
    <property type="entry name" value="PA_dom_sf"/>
</dbReference>
<keyword evidence="7" id="KW-1185">Reference proteome</keyword>
<reference evidence="6" key="1">
    <citation type="submission" date="2020-10" db="EMBL/GenBank/DDBJ databases">
        <authorList>
            <person name="Roach M.J.R."/>
        </authorList>
    </citation>
    <scope>NUCLEOTIDE SEQUENCE</scope>
    <source>
        <strain evidence="6">CBS 1945</strain>
    </source>
</reference>
<dbReference type="Proteomes" id="UP000662931">
    <property type="component" value="Chromosome 1"/>
</dbReference>
<comment type="similarity">
    <text evidence="1">Belongs to the peptidase M28 family. M28B subfamily.</text>
</comment>
<dbReference type="RefSeq" id="XP_038776685.1">
    <property type="nucleotide sequence ID" value="XM_038920757.1"/>
</dbReference>